<gene>
    <name evidence="1" type="ORF">BpHYR1_017774</name>
</gene>
<dbReference type="AlphaFoldDB" id="A0A3M7PFY6"/>
<sequence length="67" mass="8066">MAINDNPRTSRYLYSYYLSEPSHSKNIKKDLAVANIFINHYRQDKRKKTDGNLKYLTKLKYKNLRKV</sequence>
<protein>
    <submittedName>
        <fullName evidence="1">Uncharacterized protein</fullName>
    </submittedName>
</protein>
<reference evidence="1 2" key="1">
    <citation type="journal article" date="2018" name="Sci. Rep.">
        <title>Genomic signatures of local adaptation to the degree of environmental predictability in rotifers.</title>
        <authorList>
            <person name="Franch-Gras L."/>
            <person name="Hahn C."/>
            <person name="Garcia-Roger E.M."/>
            <person name="Carmona M.J."/>
            <person name="Serra M."/>
            <person name="Gomez A."/>
        </authorList>
    </citation>
    <scope>NUCLEOTIDE SEQUENCE [LARGE SCALE GENOMIC DNA]</scope>
    <source>
        <strain evidence="1">HYR1</strain>
    </source>
</reference>
<dbReference type="Proteomes" id="UP000276133">
    <property type="component" value="Unassembled WGS sequence"/>
</dbReference>
<comment type="caution">
    <text evidence="1">The sequence shown here is derived from an EMBL/GenBank/DDBJ whole genome shotgun (WGS) entry which is preliminary data.</text>
</comment>
<keyword evidence="2" id="KW-1185">Reference proteome</keyword>
<organism evidence="1 2">
    <name type="scientific">Brachionus plicatilis</name>
    <name type="common">Marine rotifer</name>
    <name type="synonym">Brachionus muelleri</name>
    <dbReference type="NCBI Taxonomy" id="10195"/>
    <lineage>
        <taxon>Eukaryota</taxon>
        <taxon>Metazoa</taxon>
        <taxon>Spiralia</taxon>
        <taxon>Gnathifera</taxon>
        <taxon>Rotifera</taxon>
        <taxon>Eurotatoria</taxon>
        <taxon>Monogononta</taxon>
        <taxon>Pseudotrocha</taxon>
        <taxon>Ploima</taxon>
        <taxon>Brachionidae</taxon>
        <taxon>Brachionus</taxon>
    </lineage>
</organism>
<accession>A0A3M7PFY6</accession>
<dbReference type="EMBL" id="REGN01011081">
    <property type="protein sequence ID" value="RMZ97939.1"/>
    <property type="molecule type" value="Genomic_DNA"/>
</dbReference>
<name>A0A3M7PFY6_BRAPC</name>
<proteinExistence type="predicted"/>
<evidence type="ECO:0000313" key="1">
    <source>
        <dbReference type="EMBL" id="RMZ97939.1"/>
    </source>
</evidence>
<evidence type="ECO:0000313" key="2">
    <source>
        <dbReference type="Proteomes" id="UP000276133"/>
    </source>
</evidence>